<organism evidence="1">
    <name type="scientific">Rhizophora mucronata</name>
    <name type="common">Asiatic mangrove</name>
    <dbReference type="NCBI Taxonomy" id="61149"/>
    <lineage>
        <taxon>Eukaryota</taxon>
        <taxon>Viridiplantae</taxon>
        <taxon>Streptophyta</taxon>
        <taxon>Embryophyta</taxon>
        <taxon>Tracheophyta</taxon>
        <taxon>Spermatophyta</taxon>
        <taxon>Magnoliopsida</taxon>
        <taxon>eudicotyledons</taxon>
        <taxon>Gunneridae</taxon>
        <taxon>Pentapetalae</taxon>
        <taxon>rosids</taxon>
        <taxon>fabids</taxon>
        <taxon>Malpighiales</taxon>
        <taxon>Rhizophoraceae</taxon>
        <taxon>Rhizophora</taxon>
    </lineage>
</organism>
<protein>
    <submittedName>
        <fullName evidence="1">Uncharacterized protein</fullName>
    </submittedName>
</protein>
<name>A0A2P2PHM9_RHIMU</name>
<evidence type="ECO:0000313" key="1">
    <source>
        <dbReference type="EMBL" id="MBX54288.1"/>
    </source>
</evidence>
<dbReference type="AlphaFoldDB" id="A0A2P2PHM9"/>
<accession>A0A2P2PHM9</accession>
<sequence length="19" mass="2219">MIFHILVALKYLALCMILI</sequence>
<dbReference type="EMBL" id="GGEC01073804">
    <property type="protein sequence ID" value="MBX54288.1"/>
    <property type="molecule type" value="Transcribed_RNA"/>
</dbReference>
<reference evidence="1" key="1">
    <citation type="submission" date="2018-02" db="EMBL/GenBank/DDBJ databases">
        <title>Rhizophora mucronata_Transcriptome.</title>
        <authorList>
            <person name="Meera S.P."/>
            <person name="Sreeshan A."/>
            <person name="Augustine A."/>
        </authorList>
    </citation>
    <scope>NUCLEOTIDE SEQUENCE</scope>
    <source>
        <tissue evidence="1">Leaf</tissue>
    </source>
</reference>
<proteinExistence type="predicted"/>